<feature type="transmembrane region" description="Helical" evidence="1">
    <location>
        <begin position="28"/>
        <end position="47"/>
    </location>
</feature>
<dbReference type="EMBL" id="CP035492">
    <property type="protein sequence ID" value="QAY67484.1"/>
    <property type="molecule type" value="Genomic_DNA"/>
</dbReference>
<accession>A0A4P6EWS3</accession>
<evidence type="ECO:0000313" key="3">
    <source>
        <dbReference type="Proteomes" id="UP000293568"/>
    </source>
</evidence>
<keyword evidence="1" id="KW-0812">Transmembrane</keyword>
<protein>
    <submittedName>
        <fullName evidence="2">Transposase</fullName>
    </submittedName>
</protein>
<evidence type="ECO:0000313" key="2">
    <source>
        <dbReference type="EMBL" id="QAY67484.1"/>
    </source>
</evidence>
<sequence>MRQSLSEQQQVTIYQYRLIRRKTIRPELVQSHVFIAALFLGCLVIVYHLNGLFAWLFGFVLVQLLHMVILLLTFIRVEEAVERRWQWRITPPWFGIGPANDISLRLFRRVHRTMLWIGLCLIALLYPWANEPLMISCICWHLWLLIPRSLISISFRKESKDGVLRLHTSEASYYHR</sequence>
<feature type="transmembrane region" description="Helical" evidence="1">
    <location>
        <begin position="53"/>
        <end position="75"/>
    </location>
</feature>
<dbReference type="Proteomes" id="UP000293568">
    <property type="component" value="Chromosome"/>
</dbReference>
<name>A0A4P6EWS3_9BACL</name>
<dbReference type="RefSeq" id="WP_129442182.1">
    <property type="nucleotide sequence ID" value="NZ_CP035492.1"/>
</dbReference>
<organism evidence="2 3">
    <name type="scientific">Paenibacillus protaetiae</name>
    <dbReference type="NCBI Taxonomy" id="2509456"/>
    <lineage>
        <taxon>Bacteria</taxon>
        <taxon>Bacillati</taxon>
        <taxon>Bacillota</taxon>
        <taxon>Bacilli</taxon>
        <taxon>Bacillales</taxon>
        <taxon>Paenibacillaceae</taxon>
        <taxon>Paenibacillus</taxon>
    </lineage>
</organism>
<keyword evidence="1" id="KW-0472">Membrane</keyword>
<gene>
    <name evidence="2" type="ORF">ET464_14885</name>
</gene>
<reference evidence="2 3" key="1">
    <citation type="submission" date="2019-01" db="EMBL/GenBank/DDBJ databases">
        <title>Genome sequencing of strain FW100M-2.</title>
        <authorList>
            <person name="Heo J."/>
            <person name="Kim S.-J."/>
            <person name="Kim J.-S."/>
            <person name="Hong S.-B."/>
            <person name="Kwon S.-W."/>
        </authorList>
    </citation>
    <scope>NUCLEOTIDE SEQUENCE [LARGE SCALE GENOMIC DNA]</scope>
    <source>
        <strain evidence="2 3">FW100M-2</strain>
    </source>
</reference>
<keyword evidence="3" id="KW-1185">Reference proteome</keyword>
<dbReference type="AlphaFoldDB" id="A0A4P6EWS3"/>
<evidence type="ECO:0000256" key="1">
    <source>
        <dbReference type="SAM" id="Phobius"/>
    </source>
</evidence>
<keyword evidence="1" id="KW-1133">Transmembrane helix</keyword>
<feature type="transmembrane region" description="Helical" evidence="1">
    <location>
        <begin position="110"/>
        <end position="127"/>
    </location>
</feature>
<dbReference type="OrthoDB" id="2678045at2"/>
<proteinExistence type="predicted"/>
<dbReference type="KEGG" id="pprt:ET464_14885"/>